<evidence type="ECO:0000313" key="2">
    <source>
        <dbReference type="EMBL" id="AQS89527.1"/>
    </source>
</evidence>
<feature type="region of interest" description="Disordered" evidence="1">
    <location>
        <begin position="32"/>
        <end position="98"/>
    </location>
</feature>
<accession>A0A1U9KV12</accession>
<dbReference type="KEGG" id="nch:A0U93_12940"/>
<protein>
    <submittedName>
        <fullName evidence="2">Uncharacterized protein</fullName>
    </submittedName>
</protein>
<dbReference type="EMBL" id="CP014691">
    <property type="protein sequence ID" value="AQS89527.1"/>
    <property type="molecule type" value="Genomic_DNA"/>
</dbReference>
<proteinExistence type="predicted"/>
<feature type="compositionally biased region" description="Basic and acidic residues" evidence="1">
    <location>
        <begin position="35"/>
        <end position="50"/>
    </location>
</feature>
<organism evidence="2 3">
    <name type="scientific">Neoasaia chiangmaiensis</name>
    <dbReference type="NCBI Taxonomy" id="320497"/>
    <lineage>
        <taxon>Bacteria</taxon>
        <taxon>Pseudomonadati</taxon>
        <taxon>Pseudomonadota</taxon>
        <taxon>Alphaproteobacteria</taxon>
        <taxon>Acetobacterales</taxon>
        <taxon>Acetobacteraceae</taxon>
        <taxon>Neoasaia</taxon>
    </lineage>
</organism>
<keyword evidence="3" id="KW-1185">Reference proteome</keyword>
<reference evidence="2 3" key="1">
    <citation type="submission" date="2016-03" db="EMBL/GenBank/DDBJ databases">
        <title>Acetic acid bacteria sequencing.</title>
        <authorList>
            <person name="Brandt J."/>
            <person name="Jakob F."/>
            <person name="Vogel R.F."/>
        </authorList>
    </citation>
    <scope>NUCLEOTIDE SEQUENCE [LARGE SCALE GENOMIC DNA]</scope>
    <source>
        <strain evidence="2 3">NBRC 101099</strain>
    </source>
</reference>
<dbReference type="RefSeq" id="WP_077808534.1">
    <property type="nucleotide sequence ID" value="NZ_BJXS01000001.1"/>
</dbReference>
<name>A0A1U9KV12_9PROT</name>
<sequence>MSDTQNAQPFDGEDNKHHAARALAEAALRAEAAGDYEKADKLMDDAERTDPLAAEAVLSEAPRSRRHEAPGSDEEVAAMTRQVRPGADAPSRSGIDDD</sequence>
<gene>
    <name evidence="2" type="ORF">A0U93_12940</name>
</gene>
<dbReference type="Proteomes" id="UP000188604">
    <property type="component" value="Chromosome"/>
</dbReference>
<dbReference type="AlphaFoldDB" id="A0A1U9KV12"/>
<dbReference type="STRING" id="320497.A0U93_12940"/>
<evidence type="ECO:0000313" key="3">
    <source>
        <dbReference type="Proteomes" id="UP000188604"/>
    </source>
</evidence>
<evidence type="ECO:0000256" key="1">
    <source>
        <dbReference type="SAM" id="MobiDB-lite"/>
    </source>
</evidence>
<dbReference type="OrthoDB" id="7282457at2"/>